<dbReference type="PANTHER" id="PTHR43433">
    <property type="entry name" value="HYDROLASE, ALPHA/BETA FOLD FAMILY PROTEIN"/>
    <property type="match status" value="1"/>
</dbReference>
<dbReference type="SUPFAM" id="SSF53474">
    <property type="entry name" value="alpha/beta-Hydrolases"/>
    <property type="match status" value="1"/>
</dbReference>
<proteinExistence type="predicted"/>
<dbReference type="PRINTS" id="PR00111">
    <property type="entry name" value="ABHYDROLASE"/>
</dbReference>
<dbReference type="Gene3D" id="3.40.50.1820">
    <property type="entry name" value="alpha/beta hydrolase"/>
    <property type="match status" value="1"/>
</dbReference>
<dbReference type="Pfam" id="PF00561">
    <property type="entry name" value="Abhydrolase_1"/>
    <property type="match status" value="1"/>
</dbReference>
<sequence length="284" mass="30645">MADTATPQGIELFSEVFDPAPDWSPRDPAVLLVSGADSHCTRWTPELIGPLVDHGLRVVRYDHRDWGLSTKVSSDVGYTLDDLADDALAVLDEHGIDRAHVVGRSMGGMVAQVLALDHPGRVNTLTLVSSTPGLGDDRLPSATNWLVDRMAERLFAPPPTTPQQRAAWVVELDEMFAGTRYPVATGDRLRVAIDEVARYWYPESGHGPAVNSSSSRLDRLGEVAVPTLVVHGTADPVFPVEHALALADGIPGSELWLVEGLGHEFPDGLVSDLLPRLLAHLGRA</sequence>
<dbReference type="InterPro" id="IPR029058">
    <property type="entry name" value="AB_hydrolase_fold"/>
</dbReference>
<feature type="domain" description="AB hydrolase-1" evidence="1">
    <location>
        <begin position="34"/>
        <end position="264"/>
    </location>
</feature>
<gene>
    <name evidence="2" type="ORF">METZ01_LOCUS104871</name>
</gene>
<name>A0A381WJ76_9ZZZZ</name>
<evidence type="ECO:0000259" key="1">
    <source>
        <dbReference type="Pfam" id="PF00561"/>
    </source>
</evidence>
<organism evidence="2">
    <name type="scientific">marine metagenome</name>
    <dbReference type="NCBI Taxonomy" id="408172"/>
    <lineage>
        <taxon>unclassified sequences</taxon>
        <taxon>metagenomes</taxon>
        <taxon>ecological metagenomes</taxon>
    </lineage>
</organism>
<protein>
    <recommendedName>
        <fullName evidence="1">AB hydrolase-1 domain-containing protein</fullName>
    </recommendedName>
</protein>
<reference evidence="2" key="1">
    <citation type="submission" date="2018-05" db="EMBL/GenBank/DDBJ databases">
        <authorList>
            <person name="Lanie J.A."/>
            <person name="Ng W.-L."/>
            <person name="Kazmierczak K.M."/>
            <person name="Andrzejewski T.M."/>
            <person name="Davidsen T.M."/>
            <person name="Wayne K.J."/>
            <person name="Tettelin H."/>
            <person name="Glass J.I."/>
            <person name="Rusch D."/>
            <person name="Podicherti R."/>
            <person name="Tsui H.-C.T."/>
            <person name="Winkler M.E."/>
        </authorList>
    </citation>
    <scope>NUCLEOTIDE SEQUENCE</scope>
</reference>
<accession>A0A381WJ76</accession>
<dbReference type="AlphaFoldDB" id="A0A381WJ76"/>
<dbReference type="PANTHER" id="PTHR43433:SF5">
    <property type="entry name" value="AB HYDROLASE-1 DOMAIN-CONTAINING PROTEIN"/>
    <property type="match status" value="1"/>
</dbReference>
<dbReference type="GO" id="GO:0004806">
    <property type="term" value="F:triacylglycerol lipase activity"/>
    <property type="evidence" value="ECO:0007669"/>
    <property type="project" value="TreeGrafter"/>
</dbReference>
<evidence type="ECO:0000313" key="2">
    <source>
        <dbReference type="EMBL" id="SVA52017.1"/>
    </source>
</evidence>
<dbReference type="EMBL" id="UINC01011843">
    <property type="protein sequence ID" value="SVA52017.1"/>
    <property type="molecule type" value="Genomic_DNA"/>
</dbReference>
<dbReference type="GO" id="GO:0046503">
    <property type="term" value="P:glycerolipid catabolic process"/>
    <property type="evidence" value="ECO:0007669"/>
    <property type="project" value="TreeGrafter"/>
</dbReference>
<dbReference type="InterPro" id="IPR000073">
    <property type="entry name" value="AB_hydrolase_1"/>
</dbReference>
<dbReference type="InterPro" id="IPR050471">
    <property type="entry name" value="AB_hydrolase"/>
</dbReference>